<sequence length="77" mass="8916">MKWSLKALRVNAGLTAKEVADMVGIHQQTLLKYERDSMDIRVDLLAQLAELYRVNQDDIFLGKQSVLKRNFKQNQPN</sequence>
<organism evidence="2 3">
    <name type="scientific">Streptococcus suis</name>
    <dbReference type="NCBI Taxonomy" id="1307"/>
    <lineage>
        <taxon>Bacteria</taxon>
        <taxon>Bacillati</taxon>
        <taxon>Bacillota</taxon>
        <taxon>Bacilli</taxon>
        <taxon>Lactobacillales</taxon>
        <taxon>Streptococcaceae</taxon>
        <taxon>Streptococcus</taxon>
    </lineage>
</organism>
<dbReference type="CDD" id="cd00093">
    <property type="entry name" value="HTH_XRE"/>
    <property type="match status" value="1"/>
</dbReference>
<dbReference type="InterPro" id="IPR001387">
    <property type="entry name" value="Cro/C1-type_HTH"/>
</dbReference>
<dbReference type="SMART" id="SM00530">
    <property type="entry name" value="HTH_XRE"/>
    <property type="match status" value="1"/>
</dbReference>
<name>A0A0Z8AWZ1_STRSU</name>
<evidence type="ECO:0000313" key="3">
    <source>
        <dbReference type="Proteomes" id="UP000073485"/>
    </source>
</evidence>
<dbReference type="GO" id="GO:0003677">
    <property type="term" value="F:DNA binding"/>
    <property type="evidence" value="ECO:0007669"/>
    <property type="project" value="InterPro"/>
</dbReference>
<evidence type="ECO:0000259" key="1">
    <source>
        <dbReference type="PROSITE" id="PS50943"/>
    </source>
</evidence>
<evidence type="ECO:0000313" key="2">
    <source>
        <dbReference type="EMBL" id="CYU68024.1"/>
    </source>
</evidence>
<dbReference type="AlphaFoldDB" id="A0A0Z8AWZ1"/>
<protein>
    <submittedName>
        <fullName evidence="2">Cro/CI family phage transcriptional regulator</fullName>
    </submittedName>
</protein>
<dbReference type="SUPFAM" id="SSF47413">
    <property type="entry name" value="lambda repressor-like DNA-binding domains"/>
    <property type="match status" value="1"/>
</dbReference>
<dbReference type="EMBL" id="FIGO01000004">
    <property type="protein sequence ID" value="CYU68024.1"/>
    <property type="molecule type" value="Genomic_DNA"/>
</dbReference>
<dbReference type="InterPro" id="IPR010982">
    <property type="entry name" value="Lambda_DNA-bd_dom_sf"/>
</dbReference>
<feature type="domain" description="HTH cro/C1-type" evidence="1">
    <location>
        <begin position="5"/>
        <end position="59"/>
    </location>
</feature>
<reference evidence="2 3" key="1">
    <citation type="submission" date="2016-02" db="EMBL/GenBank/DDBJ databases">
        <authorList>
            <consortium name="Pathogen Informatics"/>
        </authorList>
    </citation>
    <scope>NUCLEOTIDE SEQUENCE [LARGE SCALE GENOMIC DNA]</scope>
    <source>
        <strain evidence="2 3">LSS48</strain>
    </source>
</reference>
<dbReference type="Pfam" id="PF01381">
    <property type="entry name" value="HTH_3"/>
    <property type="match status" value="1"/>
</dbReference>
<proteinExistence type="predicted"/>
<dbReference type="RefSeq" id="WP_044669444.1">
    <property type="nucleotide sequence ID" value="NZ_CEHU01000009.1"/>
</dbReference>
<accession>A0A0Z8AWZ1</accession>
<dbReference type="PROSITE" id="PS50943">
    <property type="entry name" value="HTH_CROC1"/>
    <property type="match status" value="1"/>
</dbReference>
<gene>
    <name evidence="2" type="primary">immR_3</name>
    <name evidence="2" type="ORF">ERS132410_00813</name>
</gene>
<dbReference type="Gene3D" id="1.10.260.40">
    <property type="entry name" value="lambda repressor-like DNA-binding domains"/>
    <property type="match status" value="1"/>
</dbReference>
<dbReference type="Proteomes" id="UP000073485">
    <property type="component" value="Unassembled WGS sequence"/>
</dbReference>